<organism evidence="2 3">
    <name type="scientific">Penstemon smallii</name>
    <dbReference type="NCBI Taxonomy" id="265156"/>
    <lineage>
        <taxon>Eukaryota</taxon>
        <taxon>Viridiplantae</taxon>
        <taxon>Streptophyta</taxon>
        <taxon>Embryophyta</taxon>
        <taxon>Tracheophyta</taxon>
        <taxon>Spermatophyta</taxon>
        <taxon>Magnoliopsida</taxon>
        <taxon>eudicotyledons</taxon>
        <taxon>Gunneridae</taxon>
        <taxon>Pentapetalae</taxon>
        <taxon>asterids</taxon>
        <taxon>lamiids</taxon>
        <taxon>Lamiales</taxon>
        <taxon>Plantaginaceae</taxon>
        <taxon>Cheloneae</taxon>
        <taxon>Penstemon</taxon>
    </lineage>
</organism>
<feature type="compositionally biased region" description="Low complexity" evidence="1">
    <location>
        <begin position="28"/>
        <end position="40"/>
    </location>
</feature>
<dbReference type="AlphaFoldDB" id="A0ABD3S3J2"/>
<comment type="caution">
    <text evidence="2">The sequence shown here is derived from an EMBL/GenBank/DDBJ whole genome shotgun (WGS) entry which is preliminary data.</text>
</comment>
<gene>
    <name evidence="2" type="ORF">ACJIZ3_004950</name>
</gene>
<evidence type="ECO:0000313" key="3">
    <source>
        <dbReference type="Proteomes" id="UP001634393"/>
    </source>
</evidence>
<feature type="region of interest" description="Disordered" evidence="1">
    <location>
        <begin position="28"/>
        <end position="48"/>
    </location>
</feature>
<accession>A0ABD3S3J2</accession>
<sequence>MEVFFFDKKPVQLGSNLDESIRAAFCSRFSSSSSSSSSSRKSTKRLSETELPTDGSVFFVEPLLPSISTTKSFSFLSFLRLFLEYLSSLILTRFSFSSACRTEPKWQQIYLTDHRAQYHHQIL</sequence>
<proteinExistence type="predicted"/>
<keyword evidence="3" id="KW-1185">Reference proteome</keyword>
<evidence type="ECO:0000256" key="1">
    <source>
        <dbReference type="SAM" id="MobiDB-lite"/>
    </source>
</evidence>
<protein>
    <submittedName>
        <fullName evidence="2">Uncharacterized protein</fullName>
    </submittedName>
</protein>
<dbReference type="EMBL" id="JBJXBP010000007">
    <property type="protein sequence ID" value="KAL3819045.1"/>
    <property type="molecule type" value="Genomic_DNA"/>
</dbReference>
<evidence type="ECO:0000313" key="2">
    <source>
        <dbReference type="EMBL" id="KAL3819045.1"/>
    </source>
</evidence>
<dbReference type="Proteomes" id="UP001634393">
    <property type="component" value="Unassembled WGS sequence"/>
</dbReference>
<reference evidence="2 3" key="1">
    <citation type="submission" date="2024-12" db="EMBL/GenBank/DDBJ databases">
        <title>The unique morphological basis and parallel evolutionary history of personate flowers in Penstemon.</title>
        <authorList>
            <person name="Depatie T.H."/>
            <person name="Wessinger C.A."/>
        </authorList>
    </citation>
    <scope>NUCLEOTIDE SEQUENCE [LARGE SCALE GENOMIC DNA]</scope>
    <source>
        <strain evidence="2">WTNN_2</strain>
        <tissue evidence="2">Leaf</tissue>
    </source>
</reference>
<name>A0ABD3S3J2_9LAMI</name>